<accession>A0A8C4QEN6</accession>
<evidence type="ECO:0000256" key="3">
    <source>
        <dbReference type="ARBA" id="ARBA00022737"/>
    </source>
</evidence>
<dbReference type="GO" id="GO:0031012">
    <property type="term" value="C:extracellular matrix"/>
    <property type="evidence" value="ECO:0007669"/>
    <property type="project" value="TreeGrafter"/>
</dbReference>
<evidence type="ECO:0000313" key="6">
    <source>
        <dbReference type="Ensembl" id="ENSEBUP00000014218.1"/>
    </source>
</evidence>
<dbReference type="Ensembl" id="ENSEBUT00000014794.1">
    <property type="protein sequence ID" value="ENSEBUP00000014218.1"/>
    <property type="gene ID" value="ENSEBUG00000008966.1"/>
</dbReference>
<dbReference type="InterPro" id="IPR050328">
    <property type="entry name" value="Dev_Immune_Receptor"/>
</dbReference>
<dbReference type="SMART" id="SM00364">
    <property type="entry name" value="LRR_BAC"/>
    <property type="match status" value="4"/>
</dbReference>
<dbReference type="PROSITE" id="PS51450">
    <property type="entry name" value="LRR"/>
    <property type="match status" value="4"/>
</dbReference>
<dbReference type="GeneTree" id="ENSGT00940000161826"/>
<name>A0A8C4QEN6_EPTBU</name>
<feature type="signal peptide" evidence="4">
    <location>
        <begin position="1"/>
        <end position="32"/>
    </location>
</feature>
<dbReference type="InterPro" id="IPR003591">
    <property type="entry name" value="Leu-rich_rpt_typical-subtyp"/>
</dbReference>
<dbReference type="InterPro" id="IPR032675">
    <property type="entry name" value="LRR_dom_sf"/>
</dbReference>
<evidence type="ECO:0000259" key="5">
    <source>
        <dbReference type="SMART" id="SM00082"/>
    </source>
</evidence>
<feature type="chain" id="PRO_5034744878" description="LRRCT domain-containing protein" evidence="4">
    <location>
        <begin position="33"/>
        <end position="388"/>
    </location>
</feature>
<dbReference type="InterPro" id="IPR000483">
    <property type="entry name" value="Cys-rich_flank_reg_C"/>
</dbReference>
<dbReference type="PRINTS" id="PR00019">
    <property type="entry name" value="LEURICHRPT"/>
</dbReference>
<sequence>MGSAFVHLSLQLAMPSLRLILMILASISERRASSSQASPPTAVAVSATSSGTMVDTPCLANCLFYTDQLRITCPIQSKVPLPGTQLLQPNQNLLWSHPALALEHQKNMTSLHLRGCGHTNFQAAAFQGLESLLYLYMNNLSLGNLRDGIFDGMEHLSFLDLDNNRIANISPGTFLPLKNLAGLHLRDNLLTNLHDNMFQGLSQLRWLYLNRNRISQISENAFRAPSKLRRLYLQGNSLTSVPSNAINILKLSILNLGSNHIHNISNVDFKKLRFLRELKLGGTELVNVSPNSFASLKRLRTLDLSNNNLSTLPSLSLLPALQRLHLEGNPWLCDCRLTWLHTWVQEEDSEPVTCQSPPSLNGHRLGRTKVVLFSAGLGHGDVPMCFDC</sequence>
<dbReference type="Proteomes" id="UP000694388">
    <property type="component" value="Unplaced"/>
</dbReference>
<dbReference type="InterPro" id="IPR001611">
    <property type="entry name" value="Leu-rich_rpt"/>
</dbReference>
<keyword evidence="3" id="KW-0677">Repeat</keyword>
<evidence type="ECO:0000313" key="7">
    <source>
        <dbReference type="Proteomes" id="UP000694388"/>
    </source>
</evidence>
<dbReference type="GO" id="GO:0005615">
    <property type="term" value="C:extracellular space"/>
    <property type="evidence" value="ECO:0007669"/>
    <property type="project" value="TreeGrafter"/>
</dbReference>
<dbReference type="Gene3D" id="3.80.10.10">
    <property type="entry name" value="Ribonuclease Inhibitor"/>
    <property type="match status" value="1"/>
</dbReference>
<evidence type="ECO:0000256" key="1">
    <source>
        <dbReference type="ARBA" id="ARBA00022614"/>
    </source>
</evidence>
<reference evidence="6" key="1">
    <citation type="submission" date="2025-08" db="UniProtKB">
        <authorList>
            <consortium name="Ensembl"/>
        </authorList>
    </citation>
    <scope>IDENTIFICATION</scope>
</reference>
<dbReference type="SMART" id="SM00082">
    <property type="entry name" value="LRRCT"/>
    <property type="match status" value="1"/>
</dbReference>
<proteinExistence type="predicted"/>
<keyword evidence="2 4" id="KW-0732">Signal</keyword>
<organism evidence="6 7">
    <name type="scientific">Eptatretus burgeri</name>
    <name type="common">Inshore hagfish</name>
    <dbReference type="NCBI Taxonomy" id="7764"/>
    <lineage>
        <taxon>Eukaryota</taxon>
        <taxon>Metazoa</taxon>
        <taxon>Chordata</taxon>
        <taxon>Craniata</taxon>
        <taxon>Vertebrata</taxon>
        <taxon>Cyclostomata</taxon>
        <taxon>Myxini</taxon>
        <taxon>Myxiniformes</taxon>
        <taxon>Myxinidae</taxon>
        <taxon>Eptatretinae</taxon>
        <taxon>Eptatretus</taxon>
    </lineage>
</organism>
<evidence type="ECO:0000256" key="4">
    <source>
        <dbReference type="SAM" id="SignalP"/>
    </source>
</evidence>
<evidence type="ECO:0000256" key="2">
    <source>
        <dbReference type="ARBA" id="ARBA00022729"/>
    </source>
</evidence>
<dbReference type="SMART" id="SM00369">
    <property type="entry name" value="LRR_TYP"/>
    <property type="match status" value="8"/>
</dbReference>
<reference evidence="6" key="2">
    <citation type="submission" date="2025-09" db="UniProtKB">
        <authorList>
            <consortium name="Ensembl"/>
        </authorList>
    </citation>
    <scope>IDENTIFICATION</scope>
</reference>
<keyword evidence="1" id="KW-0433">Leucine-rich repeat</keyword>
<dbReference type="PANTHER" id="PTHR24373:SF370">
    <property type="entry name" value="FISH-LIPS, ISOFORM E"/>
    <property type="match status" value="1"/>
</dbReference>
<dbReference type="SUPFAM" id="SSF52058">
    <property type="entry name" value="L domain-like"/>
    <property type="match status" value="1"/>
</dbReference>
<protein>
    <recommendedName>
        <fullName evidence="5">LRRCT domain-containing protein</fullName>
    </recommendedName>
</protein>
<keyword evidence="7" id="KW-1185">Reference proteome</keyword>
<dbReference type="PANTHER" id="PTHR24373">
    <property type="entry name" value="SLIT RELATED LEUCINE-RICH REPEAT NEURONAL PROTEIN"/>
    <property type="match status" value="1"/>
</dbReference>
<dbReference type="Pfam" id="PF13855">
    <property type="entry name" value="LRR_8"/>
    <property type="match status" value="3"/>
</dbReference>
<dbReference type="SMART" id="SM00365">
    <property type="entry name" value="LRR_SD22"/>
    <property type="match status" value="4"/>
</dbReference>
<dbReference type="AlphaFoldDB" id="A0A8C4QEN6"/>
<feature type="domain" description="LRRCT" evidence="5">
    <location>
        <begin position="329"/>
        <end position="376"/>
    </location>
</feature>